<protein>
    <submittedName>
        <fullName evidence="1">RCG56217</fullName>
    </submittedName>
</protein>
<reference evidence="2" key="1">
    <citation type="submission" date="2005-09" db="EMBL/GenBank/DDBJ databases">
        <authorList>
            <person name="Mural R.J."/>
            <person name="Li P.W."/>
            <person name="Adams M.D."/>
            <person name="Amanatides P.G."/>
            <person name="Baden-Tillson H."/>
            <person name="Barnstead M."/>
            <person name="Chin S.H."/>
            <person name="Dew I."/>
            <person name="Evans C.A."/>
            <person name="Ferriera S."/>
            <person name="Flanigan M."/>
            <person name="Fosler C."/>
            <person name="Glodek A."/>
            <person name="Gu Z."/>
            <person name="Holt R.A."/>
            <person name="Jennings D."/>
            <person name="Kraft C.L."/>
            <person name="Lu F."/>
            <person name="Nguyen T."/>
            <person name="Nusskern D.R."/>
            <person name="Pfannkoch C.M."/>
            <person name="Sitter C."/>
            <person name="Sutton G.G."/>
            <person name="Venter J.C."/>
            <person name="Wang Z."/>
            <person name="Woodage T."/>
            <person name="Zheng X.H."/>
            <person name="Zhong F."/>
        </authorList>
    </citation>
    <scope>NUCLEOTIDE SEQUENCE [LARGE SCALE GENOMIC DNA]</scope>
    <source>
        <strain>BN</strain>
        <strain evidence="2">Sprague-Dawley</strain>
    </source>
</reference>
<dbReference type="EMBL" id="CH473957">
    <property type="protein sequence ID" value="EDL91204.1"/>
    <property type="molecule type" value="Genomic_DNA"/>
</dbReference>
<sequence>MERICYFRESSSCPGRELLSC</sequence>
<organism evidence="1 2">
    <name type="scientific">Rattus norvegicus</name>
    <name type="common">Rat</name>
    <dbReference type="NCBI Taxonomy" id="10116"/>
    <lineage>
        <taxon>Eukaryota</taxon>
        <taxon>Metazoa</taxon>
        <taxon>Chordata</taxon>
        <taxon>Craniata</taxon>
        <taxon>Vertebrata</taxon>
        <taxon>Euteleostomi</taxon>
        <taxon>Mammalia</taxon>
        <taxon>Eutheria</taxon>
        <taxon>Euarchontoglires</taxon>
        <taxon>Glires</taxon>
        <taxon>Rodentia</taxon>
        <taxon>Myomorpha</taxon>
        <taxon>Muroidea</taxon>
        <taxon>Muridae</taxon>
        <taxon>Murinae</taxon>
        <taxon>Rattus</taxon>
    </lineage>
</organism>
<dbReference type="AlphaFoldDB" id="A6IAT6"/>
<accession>A6IAT6</accession>
<evidence type="ECO:0000313" key="2">
    <source>
        <dbReference type="Proteomes" id="UP000234681"/>
    </source>
</evidence>
<gene>
    <name evidence="1" type="ORF">rCG_56217</name>
</gene>
<evidence type="ECO:0000313" key="1">
    <source>
        <dbReference type="EMBL" id="EDL91204.1"/>
    </source>
</evidence>
<dbReference type="Proteomes" id="UP000234681">
    <property type="component" value="Chromosome 4"/>
</dbReference>
<proteinExistence type="predicted"/>
<name>A6IAT6_RAT</name>